<dbReference type="AlphaFoldDB" id="C9KJ91"/>
<keyword evidence="2" id="KW-1185">Reference proteome</keyword>
<dbReference type="HOGENOM" id="CLU_3009310_0_0_9"/>
<evidence type="ECO:0000313" key="2">
    <source>
        <dbReference type="Proteomes" id="UP000003671"/>
    </source>
</evidence>
<dbReference type="GeneID" id="93482590"/>
<organism evidence="1 2">
    <name type="scientific">Mitsuokella multacida DSM 20544</name>
    <dbReference type="NCBI Taxonomy" id="500635"/>
    <lineage>
        <taxon>Bacteria</taxon>
        <taxon>Bacillati</taxon>
        <taxon>Bacillota</taxon>
        <taxon>Negativicutes</taxon>
        <taxon>Selenomonadales</taxon>
        <taxon>Selenomonadaceae</taxon>
        <taxon>Mitsuokella</taxon>
    </lineage>
</organism>
<gene>
    <name evidence="1" type="ORF">MITSMUL_03088</name>
</gene>
<evidence type="ECO:0000313" key="1">
    <source>
        <dbReference type="EMBL" id="EEX69957.1"/>
    </source>
</evidence>
<dbReference type="RefSeq" id="WP_005838933.1">
    <property type="nucleotide sequence ID" value="NZ_GG697141.2"/>
</dbReference>
<reference evidence="1" key="1">
    <citation type="submission" date="2009-09" db="EMBL/GenBank/DDBJ databases">
        <authorList>
            <person name="Weinstock G."/>
            <person name="Sodergren E."/>
            <person name="Clifton S."/>
            <person name="Fulton L."/>
            <person name="Fulton B."/>
            <person name="Courtney L."/>
            <person name="Fronick C."/>
            <person name="Harrison M."/>
            <person name="Strong C."/>
            <person name="Farmer C."/>
            <person name="Delahaunty K."/>
            <person name="Markovic C."/>
            <person name="Hall O."/>
            <person name="Minx P."/>
            <person name="Tomlinson C."/>
            <person name="Mitreva M."/>
            <person name="Nelson J."/>
            <person name="Hou S."/>
            <person name="Wollam A."/>
            <person name="Pepin K.H."/>
            <person name="Johnson M."/>
            <person name="Bhonagiri V."/>
            <person name="Nash W.E."/>
            <person name="Warren W."/>
            <person name="Chinwalla A."/>
            <person name="Mardis E.R."/>
            <person name="Wilson R.K."/>
        </authorList>
    </citation>
    <scope>NUCLEOTIDE SEQUENCE [LARGE SCALE GENOMIC DNA]</scope>
    <source>
        <strain evidence="1">DSM 20544</strain>
    </source>
</reference>
<dbReference type="EMBL" id="ABWK02000001">
    <property type="protein sequence ID" value="EEX69957.1"/>
    <property type="molecule type" value="Genomic_DNA"/>
</dbReference>
<dbReference type="Proteomes" id="UP000003671">
    <property type="component" value="Unassembled WGS sequence"/>
</dbReference>
<accession>C9KJ91</accession>
<protein>
    <submittedName>
        <fullName evidence="1">Uncharacterized protein</fullName>
    </submittedName>
</protein>
<sequence length="56" mass="6806">MTDNKLKRFQIIMNRRRNMNGRFKEIAPHHARENLKVVAKRVAEENAKHKKEKKHE</sequence>
<name>C9KJ91_9FIRM</name>
<proteinExistence type="predicted"/>
<dbReference type="STRING" id="500635.MITSMUL_03088"/>
<comment type="caution">
    <text evidence="1">The sequence shown here is derived from an EMBL/GenBank/DDBJ whole genome shotgun (WGS) entry which is preliminary data.</text>
</comment>